<dbReference type="SUPFAM" id="SSF51206">
    <property type="entry name" value="cAMP-binding domain-like"/>
    <property type="match status" value="1"/>
</dbReference>
<dbReference type="Proteomes" id="UP000004478">
    <property type="component" value="Unassembled WGS sequence"/>
</dbReference>
<sequence>MTDSLDYFNFLRTIKLEKATIIQSLFQPKTVKKNSYLLAEGQICKDNFIIVKGVAKKCFIFSDKEIVTDIYLTGDIEVPEIQFLFHYLCFFRVQILRADYS</sequence>
<dbReference type="EMBL" id="AMGM01000002">
    <property type="protein sequence ID" value="EKB51201.1"/>
    <property type="molecule type" value="Genomic_DNA"/>
</dbReference>
<keyword evidence="2" id="KW-1185">Reference proteome</keyword>
<dbReference type="Gene3D" id="2.60.120.10">
    <property type="entry name" value="Jelly Rolls"/>
    <property type="match status" value="1"/>
</dbReference>
<dbReference type="AlphaFoldDB" id="K1L980"/>
<gene>
    <name evidence="1" type="ORF">B879_00252</name>
</gene>
<evidence type="ECO:0008006" key="3">
    <source>
        <dbReference type="Google" id="ProtNLM"/>
    </source>
</evidence>
<comment type="caution">
    <text evidence="1">The sequence shown here is derived from an EMBL/GenBank/DDBJ whole genome shotgun (WGS) entry which is preliminary data.</text>
</comment>
<evidence type="ECO:0000313" key="2">
    <source>
        <dbReference type="Proteomes" id="UP000004478"/>
    </source>
</evidence>
<dbReference type="InterPro" id="IPR018490">
    <property type="entry name" value="cNMP-bd_dom_sf"/>
</dbReference>
<protein>
    <recommendedName>
        <fullName evidence="3">Cyclic nucleotide-binding domain-containing protein</fullName>
    </recommendedName>
</protein>
<accession>K1L980</accession>
<dbReference type="InterPro" id="IPR014710">
    <property type="entry name" value="RmlC-like_jellyroll"/>
</dbReference>
<name>K1L980_CECL9</name>
<reference evidence="1 2" key="1">
    <citation type="journal article" date="2012" name="J. Bacteriol.">
        <title>Draft Genome Sequence of Cecembia lonarensis Strain LW9T, Isolated from Lonar Lake, a Haloalkaline Lake in India.</title>
        <authorList>
            <person name="Shivaji S."/>
            <person name="Ara S."/>
            <person name="Singh A."/>
            <person name="Pinnaka A.K."/>
        </authorList>
    </citation>
    <scope>NUCLEOTIDE SEQUENCE [LARGE SCALE GENOMIC DNA]</scope>
    <source>
        <strain evidence="1 2">LW9</strain>
    </source>
</reference>
<proteinExistence type="predicted"/>
<evidence type="ECO:0000313" key="1">
    <source>
        <dbReference type="EMBL" id="EKB51201.1"/>
    </source>
</evidence>
<organism evidence="1 2">
    <name type="scientific">Cecembia lonarensis (strain CCUG 58316 / KCTC 22772 / LW9)</name>
    <dbReference type="NCBI Taxonomy" id="1225176"/>
    <lineage>
        <taxon>Bacteria</taxon>
        <taxon>Pseudomonadati</taxon>
        <taxon>Bacteroidota</taxon>
        <taxon>Cytophagia</taxon>
        <taxon>Cytophagales</taxon>
        <taxon>Cyclobacteriaceae</taxon>
        <taxon>Cecembia</taxon>
    </lineage>
</organism>